<name>A0A2S9XDZ1_9BACT</name>
<feature type="region of interest" description="Disordered" evidence="1">
    <location>
        <begin position="40"/>
        <end position="69"/>
    </location>
</feature>
<keyword evidence="3" id="KW-1185">Reference proteome</keyword>
<evidence type="ECO:0000313" key="3">
    <source>
        <dbReference type="Proteomes" id="UP000237968"/>
    </source>
</evidence>
<feature type="region of interest" description="Disordered" evidence="1">
    <location>
        <begin position="676"/>
        <end position="752"/>
    </location>
</feature>
<organism evidence="2 3">
    <name type="scientific">Enhygromyxa salina</name>
    <dbReference type="NCBI Taxonomy" id="215803"/>
    <lineage>
        <taxon>Bacteria</taxon>
        <taxon>Pseudomonadati</taxon>
        <taxon>Myxococcota</taxon>
        <taxon>Polyangia</taxon>
        <taxon>Nannocystales</taxon>
        <taxon>Nannocystaceae</taxon>
        <taxon>Enhygromyxa</taxon>
    </lineage>
</organism>
<accession>A0A2S9XDZ1</accession>
<sequence length="752" mass="77746">MLRRMRTHRRGWTPPIPLTLVTALAVVSPLGLSGCQKVKELTGQTDESSDEDETEDKTSEDPAADAPDQAAVELETAKEAGLAEAALAPPPVAGPMTGLDDLLALVPKQDGDIKGVVVVRDASVFLDYIDEGSNFVAGPLTRLGAAAKGNPALSELASAGMVYPMIKGQYEAAKITLAASGIHLDKGIVVADDAQGNGVIIYAGDKPDALPSLIKAIDDSGPEMSCKNIDGHAGYVVCTEEKADLEAYAPAGPEGAAAIRARLATNLPGVDFEASNIIMDIAEEDLHLTIETPPGLMVMSLAPPQNEPEMQEMAQTFTPSAGKLLRGVQPGAGFIWGNVSPQLVADEMVADIANDPGAPQSVKDLAGQLTGEFLLAGHYQPAAVALQVGLKDDGSWPAVAGELEAVMPGVKEGMSQELDIPGATWDVGIIDIPVGAETVKALHAGLSGVPEADVLAQMTGLTIDGWVFAASDALHIALGASPEAIGQLPAAPGEEGPSDGLRAYLPGSLMSALDANQVSMVAHMPLDALHSPQTRELIKTALKNVEDVDADLVLAMFDLASPLSNGTMWLTHSGGKTQIHMALQAFGHRADDEGKAALAAAAAVASGADPTASYSPLVAQYPNSARLAAYRARAGQTQAALVASGVGALVAAGALAYPVLEGARNEEISEELDIEEDAAEKAKEESKQDPTPTPTPTPADDTKDETDNTEPEPTPDPTPIIPVPSGDEGDEGDDGAPTPPPIIPKKIPRKRN</sequence>
<dbReference type="PROSITE" id="PS51257">
    <property type="entry name" value="PROKAR_LIPOPROTEIN"/>
    <property type="match status" value="1"/>
</dbReference>
<evidence type="ECO:0000313" key="2">
    <source>
        <dbReference type="EMBL" id="PRP90980.1"/>
    </source>
</evidence>
<feature type="compositionally biased region" description="Pro residues" evidence="1">
    <location>
        <begin position="712"/>
        <end position="722"/>
    </location>
</feature>
<dbReference type="AlphaFoldDB" id="A0A2S9XDZ1"/>
<gene>
    <name evidence="2" type="ORF">ENSA5_60550</name>
</gene>
<dbReference type="Proteomes" id="UP000237968">
    <property type="component" value="Unassembled WGS sequence"/>
</dbReference>
<comment type="caution">
    <text evidence="2">The sequence shown here is derived from an EMBL/GenBank/DDBJ whole genome shotgun (WGS) entry which is preliminary data.</text>
</comment>
<reference evidence="2 3" key="1">
    <citation type="submission" date="2018-03" db="EMBL/GenBank/DDBJ databases">
        <title>Draft Genome Sequences of the Obligatory Marine Myxobacteria Enhygromyxa salina SWB005.</title>
        <authorList>
            <person name="Poehlein A."/>
            <person name="Moghaddam J.A."/>
            <person name="Harms H."/>
            <person name="Alanjari M."/>
            <person name="Koenig G.M."/>
            <person name="Daniel R."/>
            <person name="Schaeberle T.F."/>
        </authorList>
    </citation>
    <scope>NUCLEOTIDE SEQUENCE [LARGE SCALE GENOMIC DNA]</scope>
    <source>
        <strain evidence="2 3">SWB005</strain>
    </source>
</reference>
<feature type="compositionally biased region" description="Basic and acidic residues" evidence="1">
    <location>
        <begin position="679"/>
        <end position="688"/>
    </location>
</feature>
<evidence type="ECO:0000256" key="1">
    <source>
        <dbReference type="SAM" id="MobiDB-lite"/>
    </source>
</evidence>
<dbReference type="EMBL" id="PVNK01000263">
    <property type="protein sequence ID" value="PRP90980.1"/>
    <property type="molecule type" value="Genomic_DNA"/>
</dbReference>
<protein>
    <submittedName>
        <fullName evidence="2">Uncharacterized protein</fullName>
    </submittedName>
</protein>
<proteinExistence type="predicted"/>